<evidence type="ECO:0000313" key="2">
    <source>
        <dbReference type="EMBL" id="MBB5265208.1"/>
    </source>
</evidence>
<dbReference type="SMART" id="SM00642">
    <property type="entry name" value="Aamy"/>
    <property type="match status" value="1"/>
</dbReference>
<evidence type="ECO:0000313" key="3">
    <source>
        <dbReference type="Proteomes" id="UP000543642"/>
    </source>
</evidence>
<dbReference type="EC" id="3.2.1.-" evidence="2"/>
<protein>
    <submittedName>
        <fullName evidence="2">Glycogen operon protein</fullName>
        <ecNumber evidence="2">3.2.1.-</ecNumber>
    </submittedName>
</protein>
<proteinExistence type="predicted"/>
<dbReference type="Gene3D" id="2.60.40.1180">
    <property type="entry name" value="Golgi alpha-mannosidase II"/>
    <property type="match status" value="1"/>
</dbReference>
<dbReference type="InterPro" id="IPR013780">
    <property type="entry name" value="Glyco_hydro_b"/>
</dbReference>
<feature type="domain" description="Glycosyl hydrolase family 13 catalytic" evidence="1">
    <location>
        <begin position="144"/>
        <end position="490"/>
    </location>
</feature>
<dbReference type="AlphaFoldDB" id="A0A7W8M5G7"/>
<name>A0A7W8M5G7_9FIRM</name>
<dbReference type="PANTHER" id="PTHR43002">
    <property type="entry name" value="GLYCOGEN DEBRANCHING ENZYME"/>
    <property type="match status" value="1"/>
</dbReference>
<sequence length="633" mass="72470">MAEDRIKLEIIKTGPLPLGAWASEGGVRFGISAAAAGETTRLVIMEKKTGETIADITMDDYRVCGNICAVFVGGIRAEDIFYAYYQGSEIIEDAYGLKLYGDGSWERVQTPKERCFYEPCLEDLSVFAEDVRPQIADQDLVMYKLHVRGFTVHSSSKVRHKGTFAGIGEKADYLKTLGINAVVLMPVVDFPQIQFFTASPAGPGKAEEVKTVLNCWGYGPAQYFAPKSAYAAFDPVREFQEMVVTLHRKGIEVILELLFDEKTPRQTVLDCLRHWVYYYHVDGFWVNSEIVPVNIAFQDPMLAGVRLICRDFDQNMASGESGGRARLMYSDDSFMHTMRCFLKGDDNMLWAFTRYHLHSESACPQVHYMTSNNGFTLADLVSYNEKHNEANGEENRDGTDYNNSWNCGIEGKTRSRKVMILRRRQMLNAMIMLIFQQGVPVIYGGDEFGNSQQGNNNAYCQDNDIFWLNWRDLKKNERFFEFTRRMIALRAAHPILHPQKIFRQTDYLGCGYPDISFHGRHPWRADMDREQRYIGIMYCGAYAGMAQQPDQSFYFAYNMYWEKEDISLPPLPKGQCWRKIVDTFEEEPLLEKGCLVEKTNENIEIGPRSIQIYISEKQPVKAEEAGDEKNTVR</sequence>
<dbReference type="InterPro" id="IPR017853">
    <property type="entry name" value="GH"/>
</dbReference>
<dbReference type="GO" id="GO:0016798">
    <property type="term" value="F:hydrolase activity, acting on glycosyl bonds"/>
    <property type="evidence" value="ECO:0007669"/>
    <property type="project" value="UniProtKB-KW"/>
</dbReference>
<evidence type="ECO:0000259" key="1">
    <source>
        <dbReference type="SMART" id="SM00642"/>
    </source>
</evidence>
<dbReference type="SUPFAM" id="SSF51445">
    <property type="entry name" value="(Trans)glycosidases"/>
    <property type="match status" value="1"/>
</dbReference>
<keyword evidence="2" id="KW-0378">Hydrolase</keyword>
<dbReference type="Proteomes" id="UP000543642">
    <property type="component" value="Unassembled WGS sequence"/>
</dbReference>
<dbReference type="Gene3D" id="3.20.20.80">
    <property type="entry name" value="Glycosidases"/>
    <property type="match status" value="2"/>
</dbReference>
<dbReference type="EMBL" id="JACHFW010000009">
    <property type="protein sequence ID" value="MBB5265208.1"/>
    <property type="molecule type" value="Genomic_DNA"/>
</dbReference>
<dbReference type="SUPFAM" id="SSF51011">
    <property type="entry name" value="Glycosyl hydrolase domain"/>
    <property type="match status" value="1"/>
</dbReference>
<accession>A0A7W8M5G7</accession>
<keyword evidence="2" id="KW-0326">Glycosidase</keyword>
<dbReference type="GO" id="GO:0005975">
    <property type="term" value="P:carbohydrate metabolic process"/>
    <property type="evidence" value="ECO:0007669"/>
    <property type="project" value="InterPro"/>
</dbReference>
<dbReference type="RefSeq" id="WP_183774899.1">
    <property type="nucleotide sequence ID" value="NZ_JACHFW010000009.1"/>
</dbReference>
<reference evidence="2 3" key="1">
    <citation type="submission" date="2020-08" db="EMBL/GenBank/DDBJ databases">
        <title>Genomic Encyclopedia of Type Strains, Phase IV (KMG-IV): sequencing the most valuable type-strain genomes for metagenomic binning, comparative biology and taxonomic classification.</title>
        <authorList>
            <person name="Goeker M."/>
        </authorList>
    </citation>
    <scope>NUCLEOTIDE SEQUENCE [LARGE SCALE GENOMIC DNA]</scope>
    <source>
        <strain evidence="2 3">DSM 106146</strain>
    </source>
</reference>
<dbReference type="Pfam" id="PF00128">
    <property type="entry name" value="Alpha-amylase"/>
    <property type="match status" value="1"/>
</dbReference>
<comment type="caution">
    <text evidence="2">The sequence shown here is derived from an EMBL/GenBank/DDBJ whole genome shotgun (WGS) entry which is preliminary data.</text>
</comment>
<gene>
    <name evidence="2" type="ORF">HNP82_002347</name>
</gene>
<dbReference type="InterPro" id="IPR006047">
    <property type="entry name" value="GH13_cat_dom"/>
</dbReference>
<keyword evidence="3" id="KW-1185">Reference proteome</keyword>
<organism evidence="2 3">
    <name type="scientific">Catenibacillus scindens</name>
    <dbReference type="NCBI Taxonomy" id="673271"/>
    <lineage>
        <taxon>Bacteria</taxon>
        <taxon>Bacillati</taxon>
        <taxon>Bacillota</taxon>
        <taxon>Clostridia</taxon>
        <taxon>Lachnospirales</taxon>
        <taxon>Lachnospiraceae</taxon>
        <taxon>Catenibacillus</taxon>
    </lineage>
</organism>